<feature type="transmembrane region" description="Helical" evidence="1">
    <location>
        <begin position="553"/>
        <end position="575"/>
    </location>
</feature>
<name>A0AAE3R6B9_9BACT</name>
<evidence type="ECO:0000313" key="2">
    <source>
        <dbReference type="EMBL" id="MDJ1502254.1"/>
    </source>
</evidence>
<evidence type="ECO:0000256" key="1">
    <source>
        <dbReference type="SAM" id="Phobius"/>
    </source>
</evidence>
<feature type="transmembrane region" description="Helical" evidence="1">
    <location>
        <begin position="529"/>
        <end position="547"/>
    </location>
</feature>
<feature type="transmembrane region" description="Helical" evidence="1">
    <location>
        <begin position="1102"/>
        <end position="1128"/>
    </location>
</feature>
<comment type="caution">
    <text evidence="2">The sequence shown here is derived from an EMBL/GenBank/DDBJ whole genome shotgun (WGS) entry which is preliminary data.</text>
</comment>
<keyword evidence="1" id="KW-0472">Membrane</keyword>
<dbReference type="RefSeq" id="WP_314512197.1">
    <property type="nucleotide sequence ID" value="NZ_JASJOU010000005.1"/>
</dbReference>
<keyword evidence="1" id="KW-1133">Transmembrane helix</keyword>
<dbReference type="SUPFAM" id="SSF82693">
    <property type="entry name" value="Multidrug efflux transporter AcrB pore domain, PN1, PN2, PC1 and PC2 subdomains"/>
    <property type="match status" value="2"/>
</dbReference>
<feature type="transmembrane region" description="Helical" evidence="1">
    <location>
        <begin position="596"/>
        <end position="621"/>
    </location>
</feature>
<protein>
    <submittedName>
        <fullName evidence="2">Efflux RND transporter permease subunit</fullName>
    </submittedName>
</protein>
<sequence length="1158" mass="128062">MAQHTHKPEIDQEEKFKRFKPTEWFIENKTTMYVMTAIISLVGFFTYSSLPKENFPDIVLPQFTIQTVQFGTSPADVENIITKHIEKQLKSVKNVKKVTSTSLEGFSLVIVEFNTGISISDAKDLVRDAVDKARPDLPTKLDQEPQIQEIELSEIPIMNINLAGNYPLHKLKDYAEDMEDAIEELPEINRVDIVGALEREFQVNVDIFKMQAAGITFNDITQAVAAENINISGGELNTSGVRRTLRVAGEFKNVQQIENVIVRSARGNAKFLKEIADVADGFKEKQDYARLDGKTVITLNVIKRGGENLISASEKIEELIKDFEEHRFPEGLSITVTGDTSERTKNTLNDLIATVILGFIFVVFVLMFFMGTTDAFFVGLSVPLSSLMAFLIISIIAWINPDLKFTLNTVVMFAFLLALGIVVDDAIVVIENTHRIFHDENLSIKQAAKKAAGEVFAPVLSGTLVNVAPFIPLLFWPGIVGEFMKYLPITLIATLFASLFVAFVMNPVFAVDFMKNTEDHKANKGFKPLVRPLIIMAVLAVLGYMIHVGAGNFMLFVIVLYVANHYLFNPMIFAFQDRFLPKLKNGYRRLLSFALIGYRSWLFILASIVVLVISFVVTGIMKPKVIFFPSGEPDFVYVYNKLPVGTDAAVTDSITRIIEKRIAEVTTLPNGHRNPVIQSIITNVGVNAGDPQNAADRQPASYKSKITIAFVDLNERIGVSTTEIMEAISAKVKGIPGTEISVERERNGPQTGKPISIEIAGEDFNQLLKIEKEVRAGIKKNGIEGIENLKSDLVMNKPEIIIDIDKEKAEREGISTQTIALFVRTALFGAEATKFRDNKDEYPVQIRVKETQRKQIETLLAMQIGYMDIATGGFRQIPLNSVANIHYGTTFSGINRKDQERLITLGSEVMPGYNANEIVGAINSQVLSSLTLPEGYSVKTAGEQEDQKETQDFLTIAFLTAVGLMFFIMVLQFNSITKPVIIFATIVFSLIGILLGFSLTGMTISIIMTGVGFIALAGIVVKNGIILMEFIEELRMRGEDLKTAIVDGGATRLTPVILTASAAILGLIPLGVGLNVDFAGLFTRFNPNIFIGGESSVFWGPLAWTIIFGLLATTFLTLVIVPCMYYNVEKIKDRFLKKSGGRKSGVVTHTPATEVPAE</sequence>
<dbReference type="SUPFAM" id="SSF82866">
    <property type="entry name" value="Multidrug efflux transporter AcrB transmembrane domain"/>
    <property type="match status" value="2"/>
</dbReference>
<dbReference type="Gene3D" id="3.30.70.1430">
    <property type="entry name" value="Multidrug efflux transporter AcrB pore domain"/>
    <property type="match status" value="2"/>
</dbReference>
<dbReference type="Proteomes" id="UP001232063">
    <property type="component" value="Unassembled WGS sequence"/>
</dbReference>
<accession>A0AAE3R6B9</accession>
<gene>
    <name evidence="2" type="ORF">QNI22_16425</name>
</gene>
<feature type="transmembrane region" description="Helical" evidence="1">
    <location>
        <begin position="30"/>
        <end position="50"/>
    </location>
</feature>
<dbReference type="Gene3D" id="3.30.70.1320">
    <property type="entry name" value="Multidrug efflux transporter AcrB pore domain like"/>
    <property type="match status" value="1"/>
</dbReference>
<feature type="transmembrane region" description="Helical" evidence="1">
    <location>
        <begin position="376"/>
        <end position="399"/>
    </location>
</feature>
<evidence type="ECO:0000313" key="3">
    <source>
        <dbReference type="Proteomes" id="UP001232063"/>
    </source>
</evidence>
<dbReference type="InterPro" id="IPR001036">
    <property type="entry name" value="Acrflvin-R"/>
</dbReference>
<feature type="transmembrane region" description="Helical" evidence="1">
    <location>
        <begin position="451"/>
        <end position="475"/>
    </location>
</feature>
<dbReference type="Gene3D" id="3.30.70.1440">
    <property type="entry name" value="Multidrug efflux transporter AcrB pore domain"/>
    <property type="match status" value="1"/>
</dbReference>
<dbReference type="Gene3D" id="1.20.1640.10">
    <property type="entry name" value="Multidrug efflux transporter AcrB transmembrane domain"/>
    <property type="match status" value="2"/>
</dbReference>
<feature type="transmembrane region" description="Helical" evidence="1">
    <location>
        <begin position="980"/>
        <end position="1000"/>
    </location>
</feature>
<keyword evidence="1" id="KW-0812">Transmembrane</keyword>
<dbReference type="GO" id="GO:0042910">
    <property type="term" value="F:xenobiotic transmembrane transporter activity"/>
    <property type="evidence" value="ECO:0007669"/>
    <property type="project" value="TreeGrafter"/>
</dbReference>
<feature type="transmembrane region" description="Helical" evidence="1">
    <location>
        <begin position="351"/>
        <end position="369"/>
    </location>
</feature>
<dbReference type="SUPFAM" id="SSF82714">
    <property type="entry name" value="Multidrug efflux transporter AcrB TolC docking domain, DN and DC subdomains"/>
    <property type="match status" value="2"/>
</dbReference>
<dbReference type="Pfam" id="PF00873">
    <property type="entry name" value="ACR_tran"/>
    <property type="match status" value="1"/>
</dbReference>
<organism evidence="2 3">
    <name type="scientific">Xanthocytophaga agilis</name>
    <dbReference type="NCBI Taxonomy" id="3048010"/>
    <lineage>
        <taxon>Bacteria</taxon>
        <taxon>Pseudomonadati</taxon>
        <taxon>Bacteroidota</taxon>
        <taxon>Cytophagia</taxon>
        <taxon>Cytophagales</taxon>
        <taxon>Rhodocytophagaceae</taxon>
        <taxon>Xanthocytophaga</taxon>
    </lineage>
</organism>
<dbReference type="InterPro" id="IPR027463">
    <property type="entry name" value="AcrB_DN_DC_subdom"/>
</dbReference>
<dbReference type="PRINTS" id="PR00702">
    <property type="entry name" value="ACRIFLAVINRP"/>
</dbReference>
<feature type="transmembrane region" description="Helical" evidence="1">
    <location>
        <begin position="1052"/>
        <end position="1072"/>
    </location>
</feature>
<feature type="transmembrane region" description="Helical" evidence="1">
    <location>
        <begin position="953"/>
        <end position="973"/>
    </location>
</feature>
<dbReference type="PANTHER" id="PTHR32063:SF24">
    <property type="entry name" value="CATION EFFLUX SYSTEM (ACRB_ACRD_ACRF FAMILY)"/>
    <property type="match status" value="1"/>
</dbReference>
<dbReference type="Gene3D" id="3.30.2090.10">
    <property type="entry name" value="Multidrug efflux transporter AcrB TolC docking domain, DN and DC subdomains"/>
    <property type="match status" value="2"/>
</dbReference>
<feature type="transmembrane region" description="Helical" evidence="1">
    <location>
        <begin position="1006"/>
        <end position="1031"/>
    </location>
</feature>
<dbReference type="GO" id="GO:0005886">
    <property type="term" value="C:plasma membrane"/>
    <property type="evidence" value="ECO:0007669"/>
    <property type="project" value="TreeGrafter"/>
</dbReference>
<proteinExistence type="predicted"/>
<reference evidence="2" key="1">
    <citation type="submission" date="2023-05" db="EMBL/GenBank/DDBJ databases">
        <authorList>
            <person name="Zhang X."/>
        </authorList>
    </citation>
    <scope>NUCLEOTIDE SEQUENCE</scope>
    <source>
        <strain evidence="2">BD1B2-1</strain>
    </source>
</reference>
<keyword evidence="3" id="KW-1185">Reference proteome</keyword>
<feature type="transmembrane region" description="Helical" evidence="1">
    <location>
        <begin position="405"/>
        <end position="430"/>
    </location>
</feature>
<dbReference type="PANTHER" id="PTHR32063">
    <property type="match status" value="1"/>
</dbReference>
<feature type="transmembrane region" description="Helical" evidence="1">
    <location>
        <begin position="487"/>
        <end position="509"/>
    </location>
</feature>
<dbReference type="EMBL" id="JASJOU010000005">
    <property type="protein sequence ID" value="MDJ1502254.1"/>
    <property type="molecule type" value="Genomic_DNA"/>
</dbReference>
<dbReference type="AlphaFoldDB" id="A0AAE3R6B9"/>